<dbReference type="PROSITE" id="PS50005">
    <property type="entry name" value="TPR"/>
    <property type="match status" value="4"/>
</dbReference>
<dbReference type="KEGG" id="sre:PTSG_06255"/>
<keyword evidence="10" id="KW-0256">Endoplasmic reticulum</keyword>
<dbReference type="Pfam" id="PF08409">
    <property type="entry name" value="TMTC_DUF1736"/>
    <property type="match status" value="1"/>
</dbReference>
<dbReference type="GeneID" id="16073720"/>
<keyword evidence="12 15" id="KW-0472">Membrane</keyword>
<dbReference type="Pfam" id="PF14559">
    <property type="entry name" value="TPR_19"/>
    <property type="match status" value="1"/>
</dbReference>
<dbReference type="PANTHER" id="PTHR44227:SF3">
    <property type="entry name" value="PROTEIN O-MANNOSYL-TRANSFERASE TMTC4"/>
    <property type="match status" value="1"/>
</dbReference>
<feature type="compositionally biased region" description="Polar residues" evidence="14">
    <location>
        <begin position="682"/>
        <end position="692"/>
    </location>
</feature>
<evidence type="ECO:0000256" key="12">
    <source>
        <dbReference type="ARBA" id="ARBA00023136"/>
    </source>
</evidence>
<evidence type="ECO:0000256" key="15">
    <source>
        <dbReference type="SAM" id="Phobius"/>
    </source>
</evidence>
<sequence length="1007" mass="111739">MSALSCVLWAVLAVGITAASALVYSRSLHGSFVYDDLKCVSENPVVTEFEGVLTPEVLARWWHADYWGRPVADPLSHKSWRPLTTLSFMYNYHWAGLDPHWFHVVNLCLHALNTLLVMLVAGRTMPQSVASSMRWTFAIVSGALFAVHPMHSESVSNITNRSELMSLFLQLVGFLVFAAGSSNTAWCRGLFTSIAAVPLIICAAMCKETGVMVTALCVAHELVAVGVVTQVAGVLYQWCCSRERRRSASKSTKKQKPKASSIHVSLPSLAVVRCLIVLAATVSFLAYRLQLQGEIPEWYESTNPAANEKSFFVRATTYAYLHWFHFALLLIPNRFCPDWRNEIPVVSSFADVRAAYALAFYAALLATIAVGIRFLATHRERAGKVLTMSLAWLMLPFIPASNVLFPVGFVVAERVVYSPSVGFCFLAALLFTACAHAVSRAFLCWGVLAAVLAAYSHVLMQRDAEWGNEELLWKAATLSCPHNYVSHVLLGNVYDRQERVDDAIAAFKEALKHHEYYMHANMNLGRMYREKKGDSLTALSYLEKAFMSADEPAMQGHVLYALGLCSLDLQRYDDAIKYFHAATQAVPGNPTYAHYLQQAQQLAKQMPRTRTSAETVETRESTADQATQQQQRRTRRTRRRRRRQRQTNTGESDPDARVANGEHATSASNAGGNNASSSNNSDGQAHEQQVTGSDHDGQDGNAMSDVPAHHEEQPMAEEGQTPPRPQQKDHHYHHHHRQQQQQQHDDAEVKAAKEKQQGRGGAKVQQERPTQEEQFDSSVVGTDTADPVALFNLGVSHAHKSKFEEALTYFKLAGEKSPTLLADTLHKRGVIQLQLQRPQEAVQLLQAAVAAAPARPDIAFDLAITHAQTCNIDAAVEGLSSLEASDASNPKFPYERGTILFQAARPNEAKQAYLTAVECSNMDEDARRFKAKALVNLGVMSFQEGEAEQALALFQRAQTFDPAHTTAQKNAQAMQTLLAQQQQQQQQQREEQQQQQREEQGAKQGAK</sequence>
<evidence type="ECO:0000256" key="5">
    <source>
        <dbReference type="ARBA" id="ARBA00012839"/>
    </source>
</evidence>
<feature type="compositionally biased region" description="Low complexity" evidence="14">
    <location>
        <begin position="666"/>
        <end position="681"/>
    </location>
</feature>
<proteinExistence type="inferred from homology"/>
<feature type="transmembrane region" description="Helical" evidence="15">
    <location>
        <begin position="442"/>
        <end position="460"/>
    </location>
</feature>
<evidence type="ECO:0000256" key="16">
    <source>
        <dbReference type="SAM" id="SignalP"/>
    </source>
</evidence>
<dbReference type="InterPro" id="IPR011990">
    <property type="entry name" value="TPR-like_helical_dom_sf"/>
</dbReference>
<dbReference type="OMA" id="AITHAQT"/>
<feature type="transmembrane region" description="Helical" evidence="15">
    <location>
        <begin position="388"/>
        <end position="409"/>
    </location>
</feature>
<keyword evidence="9 13" id="KW-0802">TPR repeat</keyword>
<feature type="transmembrane region" description="Helical" evidence="15">
    <location>
        <begin position="354"/>
        <end position="376"/>
    </location>
</feature>
<keyword evidence="8" id="KW-0677">Repeat</keyword>
<evidence type="ECO:0000259" key="17">
    <source>
        <dbReference type="Pfam" id="PF08409"/>
    </source>
</evidence>
<dbReference type="RefSeq" id="XP_004993145.1">
    <property type="nucleotide sequence ID" value="XM_004993088.1"/>
</dbReference>
<dbReference type="GO" id="GO:0030968">
    <property type="term" value="P:endoplasmic reticulum unfolded protein response"/>
    <property type="evidence" value="ECO:0007669"/>
    <property type="project" value="TreeGrafter"/>
</dbReference>
<evidence type="ECO:0000256" key="7">
    <source>
        <dbReference type="ARBA" id="ARBA00022692"/>
    </source>
</evidence>
<evidence type="ECO:0000256" key="4">
    <source>
        <dbReference type="ARBA" id="ARBA00007882"/>
    </source>
</evidence>
<keyword evidence="16" id="KW-0732">Signal</keyword>
<comment type="subcellular location">
    <subcellularLocation>
        <location evidence="2">Endoplasmic reticulum</location>
    </subcellularLocation>
    <subcellularLocation>
        <location evidence="1">Membrane</location>
        <topology evidence="1">Multi-pass membrane protein</topology>
    </subcellularLocation>
</comment>
<dbReference type="AlphaFoldDB" id="F2UCD8"/>
<accession>F2UCD8</accession>
<protein>
    <recommendedName>
        <fullName evidence="5">dolichyl-phosphate-mannose--protein mannosyltransferase</fullName>
        <ecNumber evidence="5">2.4.1.109</ecNumber>
    </recommendedName>
</protein>
<feature type="chain" id="PRO_5003288566" description="dolichyl-phosphate-mannose--protein mannosyltransferase" evidence="16">
    <location>
        <begin position="22"/>
        <end position="1007"/>
    </location>
</feature>
<dbReference type="eggNOG" id="KOG1124">
    <property type="taxonomic scope" value="Eukaryota"/>
</dbReference>
<gene>
    <name evidence="18" type="ORF">PTSG_06255</name>
</gene>
<dbReference type="Pfam" id="PF13432">
    <property type="entry name" value="TPR_16"/>
    <property type="match status" value="2"/>
</dbReference>
<keyword evidence="11 15" id="KW-1133">Transmembrane helix</keyword>
<dbReference type="GO" id="GO:0016020">
    <property type="term" value="C:membrane"/>
    <property type="evidence" value="ECO:0007669"/>
    <property type="project" value="UniProtKB-SubCell"/>
</dbReference>
<name>F2UCD8_SALR5</name>
<organism evidence="19">
    <name type="scientific">Salpingoeca rosetta (strain ATCC 50818 / BSB-021)</name>
    <dbReference type="NCBI Taxonomy" id="946362"/>
    <lineage>
        <taxon>Eukaryota</taxon>
        <taxon>Choanoflagellata</taxon>
        <taxon>Craspedida</taxon>
        <taxon>Salpingoecidae</taxon>
        <taxon>Salpingoeca</taxon>
    </lineage>
</organism>
<evidence type="ECO:0000256" key="11">
    <source>
        <dbReference type="ARBA" id="ARBA00022989"/>
    </source>
</evidence>
<feature type="compositionally biased region" description="Polar residues" evidence="14">
    <location>
        <begin position="966"/>
        <end position="979"/>
    </location>
</feature>
<feature type="compositionally biased region" description="Basic and acidic residues" evidence="14">
    <location>
        <begin position="743"/>
        <end position="757"/>
    </location>
</feature>
<dbReference type="EMBL" id="GL832968">
    <property type="protein sequence ID" value="EGD74245.1"/>
    <property type="molecule type" value="Genomic_DNA"/>
</dbReference>
<feature type="repeat" description="TPR" evidence="13">
    <location>
        <begin position="556"/>
        <end position="589"/>
    </location>
</feature>
<dbReference type="EC" id="2.4.1.109" evidence="5"/>
<feature type="region of interest" description="Disordered" evidence="14">
    <location>
        <begin position="603"/>
        <end position="781"/>
    </location>
</feature>
<evidence type="ECO:0000256" key="8">
    <source>
        <dbReference type="ARBA" id="ARBA00022737"/>
    </source>
</evidence>
<evidence type="ECO:0000256" key="1">
    <source>
        <dbReference type="ARBA" id="ARBA00004141"/>
    </source>
</evidence>
<evidence type="ECO:0000256" key="14">
    <source>
        <dbReference type="SAM" id="MobiDB-lite"/>
    </source>
</evidence>
<dbReference type="InterPro" id="IPR013618">
    <property type="entry name" value="TMTC_DUF1736"/>
</dbReference>
<comment type="pathway">
    <text evidence="3">Protein modification; protein glycosylation.</text>
</comment>
<feature type="repeat" description="TPR" evidence="13">
    <location>
        <begin position="787"/>
        <end position="820"/>
    </location>
</feature>
<evidence type="ECO:0000256" key="9">
    <source>
        <dbReference type="ARBA" id="ARBA00022803"/>
    </source>
</evidence>
<dbReference type="PANTHER" id="PTHR44227">
    <property type="match status" value="1"/>
</dbReference>
<feature type="transmembrane region" description="Helical" evidence="15">
    <location>
        <begin position="415"/>
        <end position="435"/>
    </location>
</feature>
<feature type="domain" description="DUF1736" evidence="17">
    <location>
        <begin position="293"/>
        <end position="364"/>
    </location>
</feature>
<dbReference type="SUPFAM" id="SSF48452">
    <property type="entry name" value="TPR-like"/>
    <property type="match status" value="2"/>
</dbReference>
<dbReference type="UniPathway" id="UPA00378"/>
<evidence type="ECO:0000256" key="10">
    <source>
        <dbReference type="ARBA" id="ARBA00022824"/>
    </source>
</evidence>
<comment type="similarity">
    <text evidence="4">Belongs to the TMTC family.</text>
</comment>
<dbReference type="InParanoid" id="F2UCD8"/>
<feature type="transmembrane region" description="Helical" evidence="15">
    <location>
        <begin position="212"/>
        <end position="239"/>
    </location>
</feature>
<dbReference type="STRING" id="946362.F2UCD8"/>
<evidence type="ECO:0000256" key="6">
    <source>
        <dbReference type="ARBA" id="ARBA00022679"/>
    </source>
</evidence>
<keyword evidence="7 15" id="KW-0812">Transmembrane</keyword>
<dbReference type="InterPro" id="IPR052346">
    <property type="entry name" value="O-mannosyl-transferase_TMTC"/>
</dbReference>
<evidence type="ECO:0000313" key="19">
    <source>
        <dbReference type="Proteomes" id="UP000007799"/>
    </source>
</evidence>
<feature type="transmembrane region" description="Helical" evidence="15">
    <location>
        <begin position="260"/>
        <end position="287"/>
    </location>
</feature>
<feature type="signal peptide" evidence="16">
    <location>
        <begin position="1"/>
        <end position="21"/>
    </location>
</feature>
<feature type="transmembrane region" description="Helical" evidence="15">
    <location>
        <begin position="101"/>
        <end position="121"/>
    </location>
</feature>
<feature type="region of interest" description="Disordered" evidence="14">
    <location>
        <begin position="966"/>
        <end position="1007"/>
    </location>
</feature>
<evidence type="ECO:0000256" key="3">
    <source>
        <dbReference type="ARBA" id="ARBA00004922"/>
    </source>
</evidence>
<feature type="compositionally biased region" description="Basic residues" evidence="14">
    <location>
        <begin position="632"/>
        <end position="645"/>
    </location>
</feature>
<dbReference type="GO" id="GO:0004169">
    <property type="term" value="F:dolichyl-phosphate-mannose-protein mannosyltransferase activity"/>
    <property type="evidence" value="ECO:0007669"/>
    <property type="project" value="UniProtKB-EC"/>
</dbReference>
<keyword evidence="6" id="KW-0808">Transferase</keyword>
<feature type="repeat" description="TPR" evidence="13">
    <location>
        <begin position="484"/>
        <end position="517"/>
    </location>
</feature>
<evidence type="ECO:0000313" key="18">
    <source>
        <dbReference type="EMBL" id="EGD74245.1"/>
    </source>
</evidence>
<feature type="transmembrane region" description="Helical" evidence="15">
    <location>
        <begin position="133"/>
        <end position="152"/>
    </location>
</feature>
<keyword evidence="19" id="KW-1185">Reference proteome</keyword>
<feature type="repeat" description="TPR" evidence="13">
    <location>
        <begin position="931"/>
        <end position="964"/>
    </location>
</feature>
<dbReference type="Gene3D" id="1.25.40.10">
    <property type="entry name" value="Tetratricopeptide repeat domain"/>
    <property type="match status" value="3"/>
</dbReference>
<dbReference type="GO" id="GO:0005783">
    <property type="term" value="C:endoplasmic reticulum"/>
    <property type="evidence" value="ECO:0007669"/>
    <property type="project" value="UniProtKB-SubCell"/>
</dbReference>
<feature type="transmembrane region" description="Helical" evidence="15">
    <location>
        <begin position="189"/>
        <end position="206"/>
    </location>
</feature>
<dbReference type="InterPro" id="IPR019734">
    <property type="entry name" value="TPR_rpt"/>
</dbReference>
<evidence type="ECO:0000256" key="13">
    <source>
        <dbReference type="PROSITE-ProRule" id="PRU00339"/>
    </source>
</evidence>
<feature type="transmembrane region" description="Helical" evidence="15">
    <location>
        <begin position="164"/>
        <end position="182"/>
    </location>
</feature>
<feature type="compositionally biased region" description="Basic and acidic residues" evidence="14">
    <location>
        <begin position="988"/>
        <end position="1001"/>
    </location>
</feature>
<dbReference type="Proteomes" id="UP000007799">
    <property type="component" value="Unassembled WGS sequence"/>
</dbReference>
<dbReference type="SMART" id="SM00028">
    <property type="entry name" value="TPR"/>
    <property type="match status" value="6"/>
</dbReference>
<reference evidence="18" key="1">
    <citation type="submission" date="2009-08" db="EMBL/GenBank/DDBJ databases">
        <title>Annotation of Salpingoeca rosetta.</title>
        <authorList>
            <consortium name="The Broad Institute Genome Sequencing Platform"/>
            <person name="Russ C."/>
            <person name="Cuomo C."/>
            <person name="Burger G."/>
            <person name="Gray M.W."/>
            <person name="Holland P.W.H."/>
            <person name="King N."/>
            <person name="Lang F.B.F."/>
            <person name="Roger A.J."/>
            <person name="Ruiz-Trillo I."/>
            <person name="Young S.K."/>
            <person name="Zeng Q."/>
            <person name="Gargeya S."/>
            <person name="Alvarado L."/>
            <person name="Berlin A."/>
            <person name="Chapman S.B."/>
            <person name="Chen Z."/>
            <person name="Freedman E."/>
            <person name="Gellesch M."/>
            <person name="Goldberg J."/>
            <person name="Griggs A."/>
            <person name="Gujja S."/>
            <person name="Heilman E."/>
            <person name="Heiman D."/>
            <person name="Howarth C."/>
            <person name="Mehta T."/>
            <person name="Neiman D."/>
            <person name="Pearson M."/>
            <person name="Roberts A."/>
            <person name="Saif S."/>
            <person name="Shea T."/>
            <person name="Shenoy N."/>
            <person name="Sisk P."/>
            <person name="Stolte C."/>
            <person name="Sykes S."/>
            <person name="White J."/>
            <person name="Yandava C."/>
            <person name="Haas B."/>
            <person name="Nusbaum C."/>
            <person name="Birren B."/>
        </authorList>
    </citation>
    <scope>NUCLEOTIDE SEQUENCE [LARGE SCALE GENOMIC DNA]</scope>
    <source>
        <strain evidence="18">ATCC 50818</strain>
    </source>
</reference>
<dbReference type="OrthoDB" id="19588at2759"/>
<evidence type="ECO:0000256" key="2">
    <source>
        <dbReference type="ARBA" id="ARBA00004240"/>
    </source>
</evidence>
<dbReference type="PROSITE" id="PS50293">
    <property type="entry name" value="TPR_REGION"/>
    <property type="match status" value="1"/>
</dbReference>